<name>K0SVW5_THAOC</name>
<feature type="compositionally biased region" description="Basic and acidic residues" evidence="1">
    <location>
        <begin position="242"/>
        <end position="251"/>
    </location>
</feature>
<evidence type="ECO:0000313" key="2">
    <source>
        <dbReference type="EMBL" id="EJK69570.1"/>
    </source>
</evidence>
<protein>
    <submittedName>
        <fullName evidence="2">Uncharacterized protein</fullName>
    </submittedName>
</protein>
<dbReference type="Proteomes" id="UP000266841">
    <property type="component" value="Unassembled WGS sequence"/>
</dbReference>
<evidence type="ECO:0000256" key="1">
    <source>
        <dbReference type="SAM" id="MobiDB-lite"/>
    </source>
</evidence>
<feature type="region of interest" description="Disordered" evidence="1">
    <location>
        <begin position="216"/>
        <end position="254"/>
    </location>
</feature>
<accession>K0SVW5</accession>
<dbReference type="AlphaFoldDB" id="K0SVW5"/>
<reference evidence="2 3" key="1">
    <citation type="journal article" date="2012" name="Genome Biol.">
        <title>Genome and low-iron response of an oceanic diatom adapted to chronic iron limitation.</title>
        <authorList>
            <person name="Lommer M."/>
            <person name="Specht M."/>
            <person name="Roy A.S."/>
            <person name="Kraemer L."/>
            <person name="Andreson R."/>
            <person name="Gutowska M.A."/>
            <person name="Wolf J."/>
            <person name="Bergner S.V."/>
            <person name="Schilhabel M.B."/>
            <person name="Klostermeier U.C."/>
            <person name="Beiko R.G."/>
            <person name="Rosenstiel P."/>
            <person name="Hippler M."/>
            <person name="Laroche J."/>
        </authorList>
    </citation>
    <scope>NUCLEOTIDE SEQUENCE [LARGE SCALE GENOMIC DNA]</scope>
    <source>
        <strain evidence="2 3">CCMP1005</strain>
    </source>
</reference>
<dbReference type="EMBL" id="AGNL01009878">
    <property type="protein sequence ID" value="EJK69570.1"/>
    <property type="molecule type" value="Genomic_DNA"/>
</dbReference>
<gene>
    <name evidence="2" type="ORF">THAOC_09157</name>
</gene>
<feature type="region of interest" description="Disordered" evidence="1">
    <location>
        <begin position="339"/>
        <end position="380"/>
    </location>
</feature>
<feature type="region of interest" description="Disordered" evidence="1">
    <location>
        <begin position="109"/>
        <end position="135"/>
    </location>
</feature>
<comment type="caution">
    <text evidence="2">The sequence shown here is derived from an EMBL/GenBank/DDBJ whole genome shotgun (WGS) entry which is preliminary data.</text>
</comment>
<proteinExistence type="predicted"/>
<evidence type="ECO:0000313" key="3">
    <source>
        <dbReference type="Proteomes" id="UP000266841"/>
    </source>
</evidence>
<organism evidence="2 3">
    <name type="scientific">Thalassiosira oceanica</name>
    <name type="common">Marine diatom</name>
    <dbReference type="NCBI Taxonomy" id="159749"/>
    <lineage>
        <taxon>Eukaryota</taxon>
        <taxon>Sar</taxon>
        <taxon>Stramenopiles</taxon>
        <taxon>Ochrophyta</taxon>
        <taxon>Bacillariophyta</taxon>
        <taxon>Coscinodiscophyceae</taxon>
        <taxon>Thalassiosirophycidae</taxon>
        <taxon>Thalassiosirales</taxon>
        <taxon>Thalassiosiraceae</taxon>
        <taxon>Thalassiosira</taxon>
    </lineage>
</organism>
<keyword evidence="3" id="KW-1185">Reference proteome</keyword>
<sequence>MEITAGRRNRDISAVDRIFVAAQSTQSRAVASNLAGMCSCAPGGSILMSVAVRRRAVATMIQGGINSESTSCELPNQGWATVSDSWYSNPSYDRIRIRKRISSRAPRGLKNGVAATSDGNPSTAPTTRIARPRTRPLWPEELSRARDEFTHQRTTLRSRSFLIDSLWRQALEENGRRNPIRTTAVPIEESHGPLSVSLAVLLYDYIADYLAKPREPGPNEDHVVGCNGETAGEGRQGSRRGAGRDRDHDAPKNCWPSDHAEWPWKKRRLREKREEAVRARVRHHCGVATGGPCRLQIHDKKRRLHGPDEVLRAFSEGPPGKILLLGGDFMLHEGIRGGWPRNEGSDGGIVGQIVESGPRSELGPEPDPGGTAQDTPANSG</sequence>